<evidence type="ECO:0000256" key="7">
    <source>
        <dbReference type="ARBA" id="ARBA00022989"/>
    </source>
</evidence>
<dbReference type="InterPro" id="IPR045070">
    <property type="entry name" value="MATE_MepA-like"/>
</dbReference>
<name>A0A923LCK0_9FIRM</name>
<dbReference type="AlphaFoldDB" id="A0A923LCK0"/>
<feature type="transmembrane region" description="Helical" evidence="10">
    <location>
        <begin position="204"/>
        <end position="224"/>
    </location>
</feature>
<keyword evidence="9" id="KW-0046">Antibiotic resistance</keyword>
<keyword evidence="12" id="KW-1185">Reference proteome</keyword>
<organism evidence="11 12">
    <name type="scientific">Anaerosacchariphilus hominis</name>
    <dbReference type="NCBI Taxonomy" id="2763017"/>
    <lineage>
        <taxon>Bacteria</taxon>
        <taxon>Bacillati</taxon>
        <taxon>Bacillota</taxon>
        <taxon>Clostridia</taxon>
        <taxon>Lachnospirales</taxon>
        <taxon>Lachnospiraceae</taxon>
        <taxon>Anaerosacchariphilus</taxon>
    </lineage>
</organism>
<keyword evidence="8 10" id="KW-0472">Membrane</keyword>
<evidence type="ECO:0000256" key="1">
    <source>
        <dbReference type="ARBA" id="ARBA00004651"/>
    </source>
</evidence>
<evidence type="ECO:0000256" key="8">
    <source>
        <dbReference type="ARBA" id="ARBA00023136"/>
    </source>
</evidence>
<feature type="transmembrane region" description="Helical" evidence="10">
    <location>
        <begin position="146"/>
        <end position="167"/>
    </location>
</feature>
<gene>
    <name evidence="11" type="ORF">H8S44_08395</name>
</gene>
<keyword evidence="7 10" id="KW-1133">Transmembrane helix</keyword>
<reference evidence="11" key="1">
    <citation type="submission" date="2020-08" db="EMBL/GenBank/DDBJ databases">
        <title>Genome public.</title>
        <authorList>
            <person name="Liu C."/>
            <person name="Sun Q."/>
        </authorList>
    </citation>
    <scope>NUCLEOTIDE SEQUENCE</scope>
    <source>
        <strain evidence="11">NSJ-68</strain>
    </source>
</reference>
<keyword evidence="4" id="KW-0813">Transport</keyword>
<evidence type="ECO:0000256" key="5">
    <source>
        <dbReference type="ARBA" id="ARBA00022475"/>
    </source>
</evidence>
<evidence type="ECO:0000256" key="6">
    <source>
        <dbReference type="ARBA" id="ARBA00022692"/>
    </source>
</evidence>
<feature type="transmembrane region" description="Helical" evidence="10">
    <location>
        <begin position="66"/>
        <end position="88"/>
    </location>
</feature>
<keyword evidence="6 10" id="KW-0812">Transmembrane</keyword>
<dbReference type="InterPro" id="IPR002528">
    <property type="entry name" value="MATE_fam"/>
</dbReference>
<evidence type="ECO:0000256" key="3">
    <source>
        <dbReference type="ARBA" id="ARBA00022106"/>
    </source>
</evidence>
<comment type="caution">
    <text evidence="11">The sequence shown here is derived from an EMBL/GenBank/DDBJ whole genome shotgun (WGS) entry which is preliminary data.</text>
</comment>
<dbReference type="PANTHER" id="PTHR43823:SF3">
    <property type="entry name" value="MULTIDRUG EXPORT PROTEIN MEPA"/>
    <property type="match status" value="1"/>
</dbReference>
<proteinExistence type="inferred from homology"/>
<keyword evidence="5" id="KW-1003">Cell membrane</keyword>
<dbReference type="GO" id="GO:0042910">
    <property type="term" value="F:xenobiotic transmembrane transporter activity"/>
    <property type="evidence" value="ECO:0007669"/>
    <property type="project" value="InterPro"/>
</dbReference>
<feature type="transmembrane region" description="Helical" evidence="10">
    <location>
        <begin position="100"/>
        <end position="126"/>
    </location>
</feature>
<feature type="transmembrane region" description="Helical" evidence="10">
    <location>
        <begin position="179"/>
        <end position="198"/>
    </location>
</feature>
<accession>A0A923LCK0</accession>
<evidence type="ECO:0000256" key="10">
    <source>
        <dbReference type="SAM" id="Phobius"/>
    </source>
</evidence>
<dbReference type="GO" id="GO:0015297">
    <property type="term" value="F:antiporter activity"/>
    <property type="evidence" value="ECO:0007669"/>
    <property type="project" value="InterPro"/>
</dbReference>
<evidence type="ECO:0000313" key="11">
    <source>
        <dbReference type="EMBL" id="MBC5659788.1"/>
    </source>
</evidence>
<dbReference type="PANTHER" id="PTHR43823">
    <property type="entry name" value="SPORULATION PROTEIN YKVU"/>
    <property type="match status" value="1"/>
</dbReference>
<feature type="transmembrane region" description="Helical" evidence="10">
    <location>
        <begin position="244"/>
        <end position="264"/>
    </location>
</feature>
<dbReference type="InterPro" id="IPR051327">
    <property type="entry name" value="MATE_MepA_subfamily"/>
</dbReference>
<sequence>MSEIQITQTNRIQANLLGTEPVGQLLRRFAVPSIVAMLVNALYNMVDQIFIGHSIGELGNAATNVAFPLTTSCTALALLFGIGAASAFNLSMGRGEKDKALYYIGNAAVMMFGSGIVLFLIAELFLDPMLIFFGSPDNVLGLAREYVRIVAVGFPFLILTSGGAHLVRADGSPNYSMACNLTGALINTILDPILIFGFKMGMTGAALATITGQIISAFLVFRYLRHYKAGPFTREHLRPRMIYLGYAMTLGMAQCFNQLAMMMVQIVMNNSLRHYGALSVYGEAIPLACSGIINKVSFMFFAFCIGIAQGMQPIASFNYGARNYDRVKKVIFLSLSAGQIICITAFCLFQIFPLQITALFGNGSDLYFSFAERYFRVYLFFTFINNLQPMSSTFFSSIGKPKKGTFLSLTRQIIFLLPLLVILPLFLGIDGIMYAGPIADCLAAVISGIFLAGELKKMGTEA</sequence>
<dbReference type="GO" id="GO:0046677">
    <property type="term" value="P:response to antibiotic"/>
    <property type="evidence" value="ECO:0007669"/>
    <property type="project" value="UniProtKB-KW"/>
</dbReference>
<comment type="subcellular location">
    <subcellularLocation>
        <location evidence="1">Cell membrane</location>
        <topology evidence="1">Multi-pass membrane protein</topology>
    </subcellularLocation>
</comment>
<feature type="transmembrane region" description="Helical" evidence="10">
    <location>
        <begin position="330"/>
        <end position="354"/>
    </location>
</feature>
<evidence type="ECO:0000256" key="2">
    <source>
        <dbReference type="ARBA" id="ARBA00008417"/>
    </source>
</evidence>
<protein>
    <recommendedName>
        <fullName evidence="3">Multidrug export protein MepA</fullName>
    </recommendedName>
</protein>
<dbReference type="PIRSF" id="PIRSF006603">
    <property type="entry name" value="DinF"/>
    <property type="match status" value="1"/>
</dbReference>
<evidence type="ECO:0000256" key="4">
    <source>
        <dbReference type="ARBA" id="ARBA00022448"/>
    </source>
</evidence>
<dbReference type="Proteomes" id="UP000649345">
    <property type="component" value="Unassembled WGS sequence"/>
</dbReference>
<dbReference type="RefSeq" id="WP_186872092.1">
    <property type="nucleotide sequence ID" value="NZ_JACOOR010000004.1"/>
</dbReference>
<dbReference type="InterPro" id="IPR048279">
    <property type="entry name" value="MdtK-like"/>
</dbReference>
<comment type="similarity">
    <text evidence="2">Belongs to the multi antimicrobial extrusion (MATE) (TC 2.A.66.1) family. MepA subfamily.</text>
</comment>
<dbReference type="EMBL" id="JACOOR010000004">
    <property type="protein sequence ID" value="MBC5659788.1"/>
    <property type="molecule type" value="Genomic_DNA"/>
</dbReference>
<feature type="transmembrane region" description="Helical" evidence="10">
    <location>
        <begin position="432"/>
        <end position="452"/>
    </location>
</feature>
<feature type="transmembrane region" description="Helical" evidence="10">
    <location>
        <begin position="284"/>
        <end position="309"/>
    </location>
</feature>
<evidence type="ECO:0000313" key="12">
    <source>
        <dbReference type="Proteomes" id="UP000649345"/>
    </source>
</evidence>
<feature type="transmembrane region" description="Helical" evidence="10">
    <location>
        <begin position="405"/>
        <end position="426"/>
    </location>
</feature>
<dbReference type="GO" id="GO:0005886">
    <property type="term" value="C:plasma membrane"/>
    <property type="evidence" value="ECO:0007669"/>
    <property type="project" value="UniProtKB-SubCell"/>
</dbReference>
<dbReference type="Pfam" id="PF01554">
    <property type="entry name" value="MatE"/>
    <property type="match status" value="2"/>
</dbReference>
<evidence type="ECO:0000256" key="9">
    <source>
        <dbReference type="ARBA" id="ARBA00023251"/>
    </source>
</evidence>
<dbReference type="CDD" id="cd13143">
    <property type="entry name" value="MATE_MepA_like"/>
    <property type="match status" value="1"/>
</dbReference>
<feature type="transmembrane region" description="Helical" evidence="10">
    <location>
        <begin position="29"/>
        <end position="46"/>
    </location>
</feature>